<dbReference type="SMART" id="SM00709">
    <property type="entry name" value="Zpr1"/>
    <property type="match status" value="1"/>
</dbReference>
<organism evidence="6 7">
    <name type="scientific">Eufriesea mexicana</name>
    <dbReference type="NCBI Taxonomy" id="516756"/>
    <lineage>
        <taxon>Eukaryota</taxon>
        <taxon>Metazoa</taxon>
        <taxon>Ecdysozoa</taxon>
        <taxon>Arthropoda</taxon>
        <taxon>Hexapoda</taxon>
        <taxon>Insecta</taxon>
        <taxon>Pterygota</taxon>
        <taxon>Neoptera</taxon>
        <taxon>Endopterygota</taxon>
        <taxon>Hymenoptera</taxon>
        <taxon>Apocrita</taxon>
        <taxon>Aculeata</taxon>
        <taxon>Apoidea</taxon>
        <taxon>Anthophila</taxon>
        <taxon>Apidae</taxon>
        <taxon>Eufriesea</taxon>
    </lineage>
</organism>
<dbReference type="InterPro" id="IPR042451">
    <property type="entry name" value="ZPR1_A/B_dom"/>
</dbReference>
<proteinExistence type="inferred from homology"/>
<feature type="domain" description="Zinc finger ZPR1-type" evidence="5">
    <location>
        <begin position="10"/>
        <end position="138"/>
    </location>
</feature>
<evidence type="ECO:0000256" key="2">
    <source>
        <dbReference type="ARBA" id="ARBA00022723"/>
    </source>
</evidence>
<dbReference type="GO" id="GO:0005634">
    <property type="term" value="C:nucleus"/>
    <property type="evidence" value="ECO:0007669"/>
    <property type="project" value="TreeGrafter"/>
</dbReference>
<evidence type="ECO:0000259" key="5">
    <source>
        <dbReference type="SMART" id="SM00709"/>
    </source>
</evidence>
<comment type="similarity">
    <text evidence="1">Belongs to the ZPR1 family.</text>
</comment>
<keyword evidence="3" id="KW-0863">Zinc-finger</keyword>
<dbReference type="EMBL" id="KQ760512">
    <property type="protein sequence ID" value="OAD60037.1"/>
    <property type="molecule type" value="Genomic_DNA"/>
</dbReference>
<dbReference type="GO" id="GO:0008270">
    <property type="term" value="F:zinc ion binding"/>
    <property type="evidence" value="ECO:0007669"/>
    <property type="project" value="UniProtKB-KW"/>
</dbReference>
<reference evidence="6 7" key="1">
    <citation type="submission" date="2015-07" db="EMBL/GenBank/DDBJ databases">
        <title>The genome of Eufriesea mexicana.</title>
        <authorList>
            <person name="Pan H."/>
            <person name="Kapheim K."/>
        </authorList>
    </citation>
    <scope>NUCLEOTIDE SEQUENCE [LARGE SCALE GENOMIC DNA]</scope>
    <source>
        <strain evidence="6">0111107269</strain>
        <tissue evidence="6">Whole body</tissue>
    </source>
</reference>
<dbReference type="InterPro" id="IPR004457">
    <property type="entry name" value="Znf_ZPR1"/>
</dbReference>
<dbReference type="Proteomes" id="UP000250275">
    <property type="component" value="Unassembled WGS sequence"/>
</dbReference>
<sequence length="152" mass="17149">MAAFRTETLNELDGQTKSVLVTTSLIKKEEQNEQEDDSSKLQPLRDLLKSETCYTQIPELELEIGPATLDGRFSTVKGILIMIKEQPSSSIAFRRDSSDPDTMKRIDGFISHLNEVLEGKWKITFVLDDPSGNSYTQSLSDKGLEIKRFGNY</sequence>
<evidence type="ECO:0000313" key="7">
    <source>
        <dbReference type="Proteomes" id="UP000250275"/>
    </source>
</evidence>
<keyword evidence="4" id="KW-0862">Zinc</keyword>
<accession>A0A310SPN4</accession>
<dbReference type="Gene3D" id="2.60.120.1040">
    <property type="entry name" value="ZPR1, A/B domain"/>
    <property type="match status" value="1"/>
</dbReference>
<protein>
    <submittedName>
        <fullName evidence="6">Zinc finger protein ZPR1</fullName>
    </submittedName>
</protein>
<keyword evidence="2" id="KW-0479">Metal-binding</keyword>
<keyword evidence="7" id="KW-1185">Reference proteome</keyword>
<dbReference type="AlphaFoldDB" id="A0A310SPN4"/>
<evidence type="ECO:0000313" key="6">
    <source>
        <dbReference type="EMBL" id="OAD60037.1"/>
    </source>
</evidence>
<dbReference type="Pfam" id="PF22794">
    <property type="entry name" value="jr-ZPR1"/>
    <property type="match status" value="1"/>
</dbReference>
<evidence type="ECO:0000256" key="4">
    <source>
        <dbReference type="ARBA" id="ARBA00022833"/>
    </source>
</evidence>
<dbReference type="PANTHER" id="PTHR10876:SF0">
    <property type="entry name" value="ZINC FINGER PROTEIN ZPR1"/>
    <property type="match status" value="1"/>
</dbReference>
<dbReference type="OrthoDB" id="308464at2759"/>
<name>A0A310SPN4_9HYME</name>
<gene>
    <name evidence="6" type="ORF">WN48_06503</name>
</gene>
<dbReference type="PANTHER" id="PTHR10876">
    <property type="entry name" value="ZINC FINGER PROTEIN ZPR1"/>
    <property type="match status" value="1"/>
</dbReference>
<dbReference type="InterPro" id="IPR040141">
    <property type="entry name" value="ZPR1"/>
</dbReference>
<evidence type="ECO:0000256" key="3">
    <source>
        <dbReference type="ARBA" id="ARBA00022771"/>
    </source>
</evidence>
<dbReference type="InterPro" id="IPR056180">
    <property type="entry name" value="ZPR1_jr_dom"/>
</dbReference>
<evidence type="ECO:0000256" key="1">
    <source>
        <dbReference type="ARBA" id="ARBA00008354"/>
    </source>
</evidence>